<proteinExistence type="predicted"/>
<dbReference type="AlphaFoldDB" id="A0A367LL17"/>
<evidence type="ECO:0000313" key="3">
    <source>
        <dbReference type="Proteomes" id="UP000253664"/>
    </source>
</evidence>
<dbReference type="EMBL" id="LKCN02000003">
    <property type="protein sequence ID" value="RCI15077.1"/>
    <property type="molecule type" value="Genomic_DNA"/>
</dbReference>
<sequence>MSCSFHQHPPYSFWADLHNLGFLRDIDGGCGIPFEQAERARGPRHTREGHAGRVEGCNPSGIALLIFLSHLGSNLMSRASHRASIAKTGGGMKSDSVDKAKANSLHAVISRKAFCSYHYHFATAQFSGTGSWWRVMVPEQLGWIATWSYTDRLVALSLLVALYDHLCMQQSLSPITGSEDGCGKRFMELLRQGTGQSLLSESRTSGPEADVKSCGGRWPWGYRPRYMYHLGDAWMGWFKKPTSSDMMIFVDYIVLRLETAQINTWSGKMDGYEKSTYGEVYINGHCSSRQDLEPMLLRAPAAGSPMRLKLIDPGAIGRFGVSGFWDWFDRPNQGWTGADKGEYGDGRISRQTDIDLCLENSLYRGWIDLFLKSSPLIRRAANAEKKKRKRTETRRVAPRAGRGSPACTALVAERSYL</sequence>
<evidence type="ECO:0000313" key="2">
    <source>
        <dbReference type="EMBL" id="RCI15077.1"/>
    </source>
</evidence>
<feature type="region of interest" description="Disordered" evidence="1">
    <location>
        <begin position="382"/>
        <end position="405"/>
    </location>
</feature>
<accession>A0A367LL17</accession>
<comment type="caution">
    <text evidence="2">The sequence shown here is derived from an EMBL/GenBank/DDBJ whole genome shotgun (WGS) entry which is preliminary data.</text>
</comment>
<organism evidence="2 3">
    <name type="scientific">Ophiocordyceps polyrhachis-furcata BCC 54312</name>
    <dbReference type="NCBI Taxonomy" id="1330021"/>
    <lineage>
        <taxon>Eukaryota</taxon>
        <taxon>Fungi</taxon>
        <taxon>Dikarya</taxon>
        <taxon>Ascomycota</taxon>
        <taxon>Pezizomycotina</taxon>
        <taxon>Sordariomycetes</taxon>
        <taxon>Hypocreomycetidae</taxon>
        <taxon>Hypocreales</taxon>
        <taxon>Ophiocordycipitaceae</taxon>
        <taxon>Ophiocordyceps</taxon>
    </lineage>
</organism>
<gene>
    <name evidence="2" type="ORF">L249_6650</name>
</gene>
<protein>
    <submittedName>
        <fullName evidence="2">Uncharacterized protein</fullName>
    </submittedName>
</protein>
<keyword evidence="3" id="KW-1185">Reference proteome</keyword>
<evidence type="ECO:0000256" key="1">
    <source>
        <dbReference type="SAM" id="MobiDB-lite"/>
    </source>
</evidence>
<dbReference type="Proteomes" id="UP000253664">
    <property type="component" value="Unassembled WGS sequence"/>
</dbReference>
<name>A0A367LL17_9HYPO</name>
<reference evidence="2 3" key="1">
    <citation type="journal article" date="2015" name="BMC Genomics">
        <title>Insights from the genome of Ophiocordyceps polyrhachis-furcata to pathogenicity and host specificity in insect fungi.</title>
        <authorList>
            <person name="Wichadakul D."/>
            <person name="Kobmoo N."/>
            <person name="Ingsriswang S."/>
            <person name="Tangphatsornruang S."/>
            <person name="Chantasingh D."/>
            <person name="Luangsa-ard J.J."/>
            <person name="Eurwilaichitr L."/>
        </authorList>
    </citation>
    <scope>NUCLEOTIDE SEQUENCE [LARGE SCALE GENOMIC DNA]</scope>
    <source>
        <strain evidence="2 3">BCC 54312</strain>
    </source>
</reference>